<feature type="region of interest" description="Disordered" evidence="1">
    <location>
        <begin position="344"/>
        <end position="368"/>
    </location>
</feature>
<evidence type="ECO:0008006" key="4">
    <source>
        <dbReference type="Google" id="ProtNLM"/>
    </source>
</evidence>
<keyword evidence="3" id="KW-1185">Reference proteome</keyword>
<feature type="region of interest" description="Disordered" evidence="1">
    <location>
        <begin position="198"/>
        <end position="258"/>
    </location>
</feature>
<dbReference type="EMBL" id="CAJNDS010002473">
    <property type="protein sequence ID" value="CAE7490269.1"/>
    <property type="molecule type" value="Genomic_DNA"/>
</dbReference>
<evidence type="ECO:0000313" key="3">
    <source>
        <dbReference type="Proteomes" id="UP000604046"/>
    </source>
</evidence>
<gene>
    <name evidence="2" type="ORF">SNAT2548_LOCUS27490</name>
</gene>
<evidence type="ECO:0000313" key="2">
    <source>
        <dbReference type="EMBL" id="CAE7490269.1"/>
    </source>
</evidence>
<organism evidence="2 3">
    <name type="scientific">Symbiodinium natans</name>
    <dbReference type="NCBI Taxonomy" id="878477"/>
    <lineage>
        <taxon>Eukaryota</taxon>
        <taxon>Sar</taxon>
        <taxon>Alveolata</taxon>
        <taxon>Dinophyceae</taxon>
        <taxon>Suessiales</taxon>
        <taxon>Symbiodiniaceae</taxon>
        <taxon>Symbiodinium</taxon>
    </lineage>
</organism>
<accession>A0A812SR64</accession>
<proteinExistence type="predicted"/>
<dbReference type="Proteomes" id="UP000604046">
    <property type="component" value="Unassembled WGS sequence"/>
</dbReference>
<feature type="compositionally biased region" description="Polar residues" evidence="1">
    <location>
        <begin position="217"/>
        <end position="239"/>
    </location>
</feature>
<protein>
    <recommendedName>
        <fullName evidence="4">J domain-containing protein</fullName>
    </recommendedName>
</protein>
<name>A0A812SR64_9DINO</name>
<sequence length="467" mass="52718">MSEFRLGAAPVHMAEERAQAAKRLVDRVLQAHGSVLGRHKYLEILQLQSGLCDSELDRKKQQLMLLLHPDKVDDVVAKLCGGRQRVRQAFNLVEAAFNDAQMWLCSGPPTQAQQVQDDAGDEANLRYRLWEVTLESERKAWTLLEDLQKDSQASLHGFVEAEAPEQQQQLCREEARRTCTRAQARTELLDRKLKNQAGIQQMQQQAHQKLQKDLDENQQNKQQEAATTRRQNPLSQQHPESSRKKKGKEDETARQVVEPNQQEVVCKVKQEERRRTPKQKNNKCESKLQDALRMQVEEMQKLQAEAQSKEMTSQPISKDVDGRPQKWLKLSAADLDCNEVPHRQGAAQLPSSASHGNSERAMSSKRETGTSASRLLIGQVADVLQSCAAASGEAWSGVMVGEFCDHFQQLLGVSIKDSLIQAGDSNILSFFRKWPKSVEVFMDTDSCSWMVRLSVSKLQAFPPSRSS</sequence>
<evidence type="ECO:0000256" key="1">
    <source>
        <dbReference type="SAM" id="MobiDB-lite"/>
    </source>
</evidence>
<reference evidence="2" key="1">
    <citation type="submission" date="2021-02" db="EMBL/GenBank/DDBJ databases">
        <authorList>
            <person name="Dougan E. K."/>
            <person name="Rhodes N."/>
            <person name="Thang M."/>
            <person name="Chan C."/>
        </authorList>
    </citation>
    <scope>NUCLEOTIDE SEQUENCE</scope>
</reference>
<dbReference type="AlphaFoldDB" id="A0A812SR64"/>
<feature type="compositionally biased region" description="Low complexity" evidence="1">
    <location>
        <begin position="198"/>
        <end position="208"/>
    </location>
</feature>
<feature type="region of interest" description="Disordered" evidence="1">
    <location>
        <begin position="268"/>
        <end position="287"/>
    </location>
</feature>
<comment type="caution">
    <text evidence="2">The sequence shown here is derived from an EMBL/GenBank/DDBJ whole genome shotgun (WGS) entry which is preliminary data.</text>
</comment>